<gene>
    <name evidence="7" type="primary">mcpC</name>
    <name evidence="7" type="ORF">CLCY_6c01120</name>
</gene>
<dbReference type="PROSITE" id="PS50111">
    <property type="entry name" value="CHEMOTAXIS_TRANSDUC_2"/>
    <property type="match status" value="1"/>
</dbReference>
<keyword evidence="4" id="KW-1133">Transmembrane helix</keyword>
<evidence type="ECO:0000256" key="1">
    <source>
        <dbReference type="ARBA" id="ARBA00023224"/>
    </source>
</evidence>
<evidence type="ECO:0000259" key="5">
    <source>
        <dbReference type="PROSITE" id="PS50111"/>
    </source>
</evidence>
<keyword evidence="8" id="KW-1185">Reference proteome</keyword>
<feature type="domain" description="Methyl-accepting transducer" evidence="5">
    <location>
        <begin position="380"/>
        <end position="637"/>
    </location>
</feature>
<dbReference type="PROSITE" id="PS50885">
    <property type="entry name" value="HAMP"/>
    <property type="match status" value="1"/>
</dbReference>
<dbReference type="RefSeq" id="WP_048569308.1">
    <property type="nucleotide sequence ID" value="NZ_LFVU01000002.1"/>
</dbReference>
<dbReference type="Gene3D" id="1.10.287.950">
    <property type="entry name" value="Methyl-accepting chemotaxis protein"/>
    <property type="match status" value="1"/>
</dbReference>
<organism evidence="7 8">
    <name type="scientific">Clostridium cylindrosporum DSM 605</name>
    <dbReference type="NCBI Taxonomy" id="1121307"/>
    <lineage>
        <taxon>Bacteria</taxon>
        <taxon>Bacillati</taxon>
        <taxon>Bacillota</taxon>
        <taxon>Clostridia</taxon>
        <taxon>Eubacteriales</taxon>
        <taxon>Clostridiaceae</taxon>
        <taxon>Clostridium</taxon>
    </lineage>
</organism>
<dbReference type="SMART" id="SM00304">
    <property type="entry name" value="HAMP"/>
    <property type="match status" value="1"/>
</dbReference>
<dbReference type="Gene3D" id="6.10.340.10">
    <property type="match status" value="1"/>
</dbReference>
<dbReference type="GO" id="GO:0007165">
    <property type="term" value="P:signal transduction"/>
    <property type="evidence" value="ECO:0007669"/>
    <property type="project" value="UniProtKB-KW"/>
</dbReference>
<dbReference type="CDD" id="cd06225">
    <property type="entry name" value="HAMP"/>
    <property type="match status" value="1"/>
</dbReference>
<keyword evidence="4" id="KW-0812">Transmembrane</keyword>
<dbReference type="Proteomes" id="UP000036756">
    <property type="component" value="Unassembled WGS sequence"/>
</dbReference>
<dbReference type="STRING" id="1121307.CLCY_6c01120"/>
<protein>
    <submittedName>
        <fullName evidence="7">Methyl-accepting chemotaxis protein McpC</fullName>
    </submittedName>
</protein>
<dbReference type="PANTHER" id="PTHR32089:SF112">
    <property type="entry name" value="LYSOZYME-LIKE PROTEIN-RELATED"/>
    <property type="match status" value="1"/>
</dbReference>
<dbReference type="InterPro" id="IPR004089">
    <property type="entry name" value="MCPsignal_dom"/>
</dbReference>
<sequence>MKFRFKIIIPMIILLVASLSLLSVYILMRTSSLFFDNLVKDANDNLTNVKHIVMNQEKAVETTTETISKNAIPLANSIARILNDNQNLRSVESLKSLASSLNVEEICIINKQGVITYANVPEYINFNFADSEQTKPFLDILSGKIDSLAQEPMPKGVDGELFQFVGVKGPDGGIVQVGFSPKAIISIKSTLNMENLLTNMKLGNDGKAFVVSSDGIILFHPDKALKGKKISEVNNGKELIKGESGSVKHDYNGKTMLYTYQKFDNNYIVIDQSLDSLNSFNNKLRGIIIAIVLLVVITSSIIVYIIITKTAIKPIDKILCGIKRLEEGDLTVEIEHNSSDELGIVSKSLNTTISKIRDLVCRIQTLSVQLVEDNREIRNHTKVITSSSDEIAGAIGEIASGSSVQANSTTDTLDLTNVLNEKINVGTVELEEVVKSTDSMNDKSQSGKDSIVLLNNKLQESTNMADTVYKNINELLNMSNSIGNIVDTIKSIADQTNLLALNAAIEAARAGEHGRGFSVVAGQVSTLAEESEKSSTKIQNIVSEIISLINLTTKSVEESRQAMDEAKNSVKDANVAFEGLNTSTLEVTNSVSVLNDNMKEISKAKDIVLSSIENIASIAHENAACAEEVSSSTEQQTTSIVKTSELIDKLNSMNEDLAKLINNFKV</sequence>
<keyword evidence="1 3" id="KW-0807">Transducer</keyword>
<name>A0A0J8G6J6_CLOCY</name>
<dbReference type="PANTHER" id="PTHR32089">
    <property type="entry name" value="METHYL-ACCEPTING CHEMOTAXIS PROTEIN MCPB"/>
    <property type="match status" value="1"/>
</dbReference>
<dbReference type="Pfam" id="PF00015">
    <property type="entry name" value="MCPsignal"/>
    <property type="match status" value="1"/>
</dbReference>
<dbReference type="EMBL" id="LFVU01000002">
    <property type="protein sequence ID" value="KMT23231.1"/>
    <property type="molecule type" value="Genomic_DNA"/>
</dbReference>
<dbReference type="SMART" id="SM00283">
    <property type="entry name" value="MA"/>
    <property type="match status" value="1"/>
</dbReference>
<evidence type="ECO:0000313" key="7">
    <source>
        <dbReference type="EMBL" id="KMT23231.1"/>
    </source>
</evidence>
<dbReference type="OrthoDB" id="369336at2"/>
<evidence type="ECO:0000259" key="6">
    <source>
        <dbReference type="PROSITE" id="PS50885"/>
    </source>
</evidence>
<dbReference type="CDD" id="cd12912">
    <property type="entry name" value="PDC2_MCP_like"/>
    <property type="match status" value="1"/>
</dbReference>
<feature type="domain" description="HAMP" evidence="6">
    <location>
        <begin position="309"/>
        <end position="361"/>
    </location>
</feature>
<comment type="similarity">
    <text evidence="2">Belongs to the methyl-accepting chemotaxis (MCP) protein family.</text>
</comment>
<feature type="transmembrane region" description="Helical" evidence="4">
    <location>
        <begin position="286"/>
        <end position="307"/>
    </location>
</feature>
<evidence type="ECO:0000256" key="4">
    <source>
        <dbReference type="SAM" id="Phobius"/>
    </source>
</evidence>
<feature type="transmembrane region" description="Helical" evidence="4">
    <location>
        <begin position="7"/>
        <end position="28"/>
    </location>
</feature>
<reference evidence="7 8" key="1">
    <citation type="submission" date="2015-06" db="EMBL/GenBank/DDBJ databases">
        <title>Draft genome sequence of the purine-degrading Clostridium cylindrosporum HC-1 (DSM 605).</title>
        <authorList>
            <person name="Poehlein A."/>
            <person name="Schiel-Bengelsdorf B."/>
            <person name="Bengelsdorf F."/>
            <person name="Daniel R."/>
            <person name="Duerre P."/>
        </authorList>
    </citation>
    <scope>NUCLEOTIDE SEQUENCE [LARGE SCALE GENOMIC DNA]</scope>
    <source>
        <strain evidence="7 8">DSM 605</strain>
    </source>
</reference>
<dbReference type="Pfam" id="PF00672">
    <property type="entry name" value="HAMP"/>
    <property type="match status" value="1"/>
</dbReference>
<keyword evidence="4" id="KW-0472">Membrane</keyword>
<evidence type="ECO:0000256" key="2">
    <source>
        <dbReference type="ARBA" id="ARBA00029447"/>
    </source>
</evidence>
<dbReference type="GO" id="GO:0016020">
    <property type="term" value="C:membrane"/>
    <property type="evidence" value="ECO:0007669"/>
    <property type="project" value="InterPro"/>
</dbReference>
<comment type="caution">
    <text evidence="7">The sequence shown here is derived from an EMBL/GenBank/DDBJ whole genome shotgun (WGS) entry which is preliminary data.</text>
</comment>
<dbReference type="PATRIC" id="fig|1121307.3.peg.2245"/>
<dbReference type="SUPFAM" id="SSF58104">
    <property type="entry name" value="Methyl-accepting chemotaxis protein (MCP) signaling domain"/>
    <property type="match status" value="1"/>
</dbReference>
<dbReference type="InterPro" id="IPR003660">
    <property type="entry name" value="HAMP_dom"/>
</dbReference>
<accession>A0A0J8G6J6</accession>
<dbReference type="Gene3D" id="3.30.450.20">
    <property type="entry name" value="PAS domain"/>
    <property type="match status" value="1"/>
</dbReference>
<evidence type="ECO:0000313" key="8">
    <source>
        <dbReference type="Proteomes" id="UP000036756"/>
    </source>
</evidence>
<evidence type="ECO:0000256" key="3">
    <source>
        <dbReference type="PROSITE-ProRule" id="PRU00284"/>
    </source>
</evidence>
<proteinExistence type="inferred from homology"/>
<dbReference type="AlphaFoldDB" id="A0A0J8G6J6"/>